<keyword evidence="6" id="KW-0961">Cell wall biogenesis/degradation</keyword>
<dbReference type="EMBL" id="DVIQ01000090">
    <property type="protein sequence ID" value="HIS32605.1"/>
    <property type="molecule type" value="Genomic_DNA"/>
</dbReference>
<feature type="region of interest" description="Disordered" evidence="10">
    <location>
        <begin position="543"/>
        <end position="563"/>
    </location>
</feature>
<feature type="chain" id="PRO_5039139557" evidence="12">
    <location>
        <begin position="18"/>
        <end position="597"/>
    </location>
</feature>
<dbReference type="SUPFAM" id="SSF56601">
    <property type="entry name" value="beta-lactamase/transpeptidase-like"/>
    <property type="match status" value="1"/>
</dbReference>
<feature type="active site" description="Proton acceptor" evidence="7">
    <location>
        <position position="109"/>
    </location>
</feature>
<dbReference type="GO" id="GO:0009252">
    <property type="term" value="P:peptidoglycan biosynthetic process"/>
    <property type="evidence" value="ECO:0007669"/>
    <property type="project" value="UniProtKB-KW"/>
</dbReference>
<dbReference type="GO" id="GO:0071555">
    <property type="term" value="P:cell wall organization"/>
    <property type="evidence" value="ECO:0007669"/>
    <property type="project" value="UniProtKB-KW"/>
</dbReference>
<evidence type="ECO:0000313" key="14">
    <source>
        <dbReference type="EMBL" id="HIS32605.1"/>
    </source>
</evidence>
<dbReference type="InterPro" id="IPR012338">
    <property type="entry name" value="Beta-lactam/transpept-like"/>
</dbReference>
<evidence type="ECO:0000256" key="11">
    <source>
        <dbReference type="SAM" id="Phobius"/>
    </source>
</evidence>
<organism evidence="14 15">
    <name type="scientific">Candidatus Limivivens intestinipullorum</name>
    <dbReference type="NCBI Taxonomy" id="2840858"/>
    <lineage>
        <taxon>Bacteria</taxon>
        <taxon>Bacillati</taxon>
        <taxon>Bacillota</taxon>
        <taxon>Clostridia</taxon>
        <taxon>Lachnospirales</taxon>
        <taxon>Lachnospiraceae</taxon>
        <taxon>Lachnospiraceae incertae sedis</taxon>
        <taxon>Candidatus Limivivens</taxon>
    </lineage>
</organism>
<evidence type="ECO:0000256" key="12">
    <source>
        <dbReference type="SAM" id="SignalP"/>
    </source>
</evidence>
<sequence length="597" mass="67048">MKKAGLKILLAGALLFAAGIFPQQELTVRGEEAGYEEYGTESSDQTDETETEEVLPESYYLPIESNEVSGWPQGPQIEAEAAVVMDEDTGAFLYSKNMEAKEYPASITKIMTCLLALEHGNLNDTVTFSESVYGIEYGSSHVGIQPGEQMSLRDALYALMLASANDAAVGIAEHIAGSVDAFVEMMNEKAAQLGCTNTHFTNPHGLHDENHYTCARDMALIARAAYQNRNYRRIVGTQYYNIEETNEVDEIRYLANHQQMLMDGEFHYDGCTGGKTGFTEDSLNTLVTYAGREKRTLICVLLRVNGIYKMYDETARLLDYGFDNFKRLRVRIPEYSSTWAELAGADTLGEMSVTYAPCLTQKAVNKQSSIVLDVPRNLESGDITRRLTENGTIRFSYEGWDLGSADVSFASMNLDISGPRLSAGTAATLTARQETEEEQSLQEQALHTVSGFWGVVREQAGRLNSWILDNDLTAAVIGLVLIVLMIPMLLIAWTRNSKAKKIRRARKQERDERVRIEKDIESRPVSEIEQELRKELEKEREQRRLAEEKRARQEKEEAEMQEAEKIIEKEEALREAEQAVLEIRQETSAKDEGGEEV</sequence>
<reference evidence="14" key="2">
    <citation type="journal article" date="2021" name="PeerJ">
        <title>Extensive microbial diversity within the chicken gut microbiome revealed by metagenomics and culture.</title>
        <authorList>
            <person name="Gilroy R."/>
            <person name="Ravi A."/>
            <person name="Getino M."/>
            <person name="Pursley I."/>
            <person name="Horton D.L."/>
            <person name="Alikhan N.F."/>
            <person name="Baker D."/>
            <person name="Gharbi K."/>
            <person name="Hall N."/>
            <person name="Watson M."/>
            <person name="Adriaenssens E.M."/>
            <person name="Foster-Nyarko E."/>
            <person name="Jarju S."/>
            <person name="Secka A."/>
            <person name="Antonio M."/>
            <person name="Oren A."/>
            <person name="Chaudhuri R.R."/>
            <person name="La Ragione R."/>
            <person name="Hildebrand F."/>
            <person name="Pallen M.J."/>
        </authorList>
    </citation>
    <scope>NUCLEOTIDE SEQUENCE</scope>
    <source>
        <strain evidence="14">CHK190-19873</strain>
    </source>
</reference>
<evidence type="ECO:0000313" key="15">
    <source>
        <dbReference type="Proteomes" id="UP000823935"/>
    </source>
</evidence>
<feature type="region of interest" description="Disordered" evidence="10">
    <location>
        <begin position="578"/>
        <end position="597"/>
    </location>
</feature>
<dbReference type="GO" id="GO:0009002">
    <property type="term" value="F:serine-type D-Ala-D-Ala carboxypeptidase activity"/>
    <property type="evidence" value="ECO:0007669"/>
    <property type="project" value="InterPro"/>
</dbReference>
<feature type="binding site" evidence="8">
    <location>
        <position position="275"/>
    </location>
    <ligand>
        <name>substrate</name>
    </ligand>
</feature>
<dbReference type="Pfam" id="PF00768">
    <property type="entry name" value="Peptidase_S11"/>
    <property type="match status" value="1"/>
</dbReference>
<feature type="domain" description="Peptidase S11 D-alanyl-D-alanine carboxypeptidase A N-terminal" evidence="13">
    <location>
        <begin position="73"/>
        <end position="303"/>
    </location>
</feature>
<evidence type="ECO:0000256" key="3">
    <source>
        <dbReference type="ARBA" id="ARBA00022801"/>
    </source>
</evidence>
<dbReference type="PRINTS" id="PR00725">
    <property type="entry name" value="DADACBPTASE1"/>
</dbReference>
<name>A0A9D1EUP2_9FIRM</name>
<dbReference type="GO" id="GO:0006508">
    <property type="term" value="P:proteolysis"/>
    <property type="evidence" value="ECO:0007669"/>
    <property type="project" value="InterPro"/>
</dbReference>
<protein>
    <submittedName>
        <fullName evidence="14">Serine hydrolase</fullName>
    </submittedName>
</protein>
<keyword evidence="3 14" id="KW-0378">Hydrolase</keyword>
<dbReference type="PANTHER" id="PTHR21581:SF33">
    <property type="entry name" value="D-ALANYL-D-ALANINE CARBOXYPEPTIDASE DACB"/>
    <property type="match status" value="1"/>
</dbReference>
<evidence type="ECO:0000256" key="9">
    <source>
        <dbReference type="RuleBase" id="RU004016"/>
    </source>
</evidence>
<dbReference type="PANTHER" id="PTHR21581">
    <property type="entry name" value="D-ALANYL-D-ALANINE CARBOXYPEPTIDASE"/>
    <property type="match status" value="1"/>
</dbReference>
<keyword evidence="5" id="KW-0573">Peptidoglycan synthesis</keyword>
<evidence type="ECO:0000256" key="6">
    <source>
        <dbReference type="ARBA" id="ARBA00023316"/>
    </source>
</evidence>
<dbReference type="Gene3D" id="3.40.710.10">
    <property type="entry name" value="DD-peptidase/beta-lactamase superfamily"/>
    <property type="match status" value="1"/>
</dbReference>
<dbReference type="InterPro" id="IPR001967">
    <property type="entry name" value="Peptidase_S11_N"/>
</dbReference>
<keyword evidence="2 12" id="KW-0732">Signal</keyword>
<dbReference type="AlphaFoldDB" id="A0A9D1EUP2"/>
<evidence type="ECO:0000259" key="13">
    <source>
        <dbReference type="Pfam" id="PF00768"/>
    </source>
</evidence>
<dbReference type="InterPro" id="IPR018044">
    <property type="entry name" value="Peptidase_S11"/>
</dbReference>
<keyword evidence="11" id="KW-1133">Transmembrane helix</keyword>
<reference evidence="14" key="1">
    <citation type="submission" date="2020-10" db="EMBL/GenBank/DDBJ databases">
        <authorList>
            <person name="Gilroy R."/>
        </authorList>
    </citation>
    <scope>NUCLEOTIDE SEQUENCE</scope>
    <source>
        <strain evidence="14">CHK190-19873</strain>
    </source>
</reference>
<gene>
    <name evidence="14" type="ORF">IAB44_13845</name>
</gene>
<evidence type="ECO:0000256" key="2">
    <source>
        <dbReference type="ARBA" id="ARBA00022729"/>
    </source>
</evidence>
<feature type="transmembrane region" description="Helical" evidence="11">
    <location>
        <begin position="472"/>
        <end position="494"/>
    </location>
</feature>
<feature type="signal peptide" evidence="12">
    <location>
        <begin position="1"/>
        <end position="17"/>
    </location>
</feature>
<proteinExistence type="inferred from homology"/>
<feature type="compositionally biased region" description="Basic and acidic residues" evidence="10">
    <location>
        <begin position="543"/>
        <end position="555"/>
    </location>
</feature>
<evidence type="ECO:0000256" key="5">
    <source>
        <dbReference type="ARBA" id="ARBA00022984"/>
    </source>
</evidence>
<accession>A0A9D1EUP2</accession>
<keyword evidence="4" id="KW-0133">Cell shape</keyword>
<keyword evidence="11" id="KW-0472">Membrane</keyword>
<feature type="active site" evidence="7">
    <location>
        <position position="163"/>
    </location>
</feature>
<dbReference type="GO" id="GO:0008360">
    <property type="term" value="P:regulation of cell shape"/>
    <property type="evidence" value="ECO:0007669"/>
    <property type="project" value="UniProtKB-KW"/>
</dbReference>
<feature type="active site" description="Acyl-ester intermediate" evidence="7">
    <location>
        <position position="106"/>
    </location>
</feature>
<comment type="caution">
    <text evidence="14">The sequence shown here is derived from an EMBL/GenBank/DDBJ whole genome shotgun (WGS) entry which is preliminary data.</text>
</comment>
<comment type="similarity">
    <text evidence="1 9">Belongs to the peptidase S11 family.</text>
</comment>
<evidence type="ECO:0000256" key="8">
    <source>
        <dbReference type="PIRSR" id="PIRSR618044-2"/>
    </source>
</evidence>
<keyword evidence="11" id="KW-0812">Transmembrane</keyword>
<evidence type="ECO:0000256" key="10">
    <source>
        <dbReference type="SAM" id="MobiDB-lite"/>
    </source>
</evidence>
<dbReference type="Proteomes" id="UP000823935">
    <property type="component" value="Unassembled WGS sequence"/>
</dbReference>
<evidence type="ECO:0000256" key="1">
    <source>
        <dbReference type="ARBA" id="ARBA00007164"/>
    </source>
</evidence>
<evidence type="ECO:0000256" key="4">
    <source>
        <dbReference type="ARBA" id="ARBA00022960"/>
    </source>
</evidence>
<evidence type="ECO:0000256" key="7">
    <source>
        <dbReference type="PIRSR" id="PIRSR618044-1"/>
    </source>
</evidence>